<dbReference type="InterPro" id="IPR035994">
    <property type="entry name" value="Nucleoside_phosphorylase_sf"/>
</dbReference>
<evidence type="ECO:0000256" key="2">
    <source>
        <dbReference type="PROSITE-ProRule" id="PRU00023"/>
    </source>
</evidence>
<reference evidence="7" key="1">
    <citation type="journal article" date="2017" name="BMC Genomics">
        <title>Gapless genome assembly of Colletotrichum higginsianum reveals chromosome structure and association of transposable elements with secondary metabolite gene clusters.</title>
        <authorList>
            <person name="Dallery J.-F."/>
            <person name="Lapalu N."/>
            <person name="Zampounis A."/>
            <person name="Pigne S."/>
            <person name="Luyten I."/>
            <person name="Amselem J."/>
            <person name="Wittenberg A.H.J."/>
            <person name="Zhou S."/>
            <person name="de Queiroz M.V."/>
            <person name="Robin G.P."/>
            <person name="Auger A."/>
            <person name="Hainaut M."/>
            <person name="Henrissat B."/>
            <person name="Kim K.-T."/>
            <person name="Lee Y.-H."/>
            <person name="Lespinet O."/>
            <person name="Schwartz D.C."/>
            <person name="Thon M.R."/>
            <person name="O'Connell R.J."/>
        </authorList>
    </citation>
    <scope>NUCLEOTIDE SEQUENCE [LARGE SCALE GENOMIC DNA]</scope>
    <source>
        <strain evidence="7">IMI 349063</strain>
    </source>
</reference>
<dbReference type="Gene3D" id="3.40.50.1580">
    <property type="entry name" value="Nucleoside phosphorylase domain"/>
    <property type="match status" value="1"/>
</dbReference>
<evidence type="ECO:0000259" key="5">
    <source>
        <dbReference type="Pfam" id="PF24883"/>
    </source>
</evidence>
<dbReference type="SUPFAM" id="SSF53167">
    <property type="entry name" value="Purine and uridine phosphorylases"/>
    <property type="match status" value="1"/>
</dbReference>
<dbReference type="InterPro" id="IPR000845">
    <property type="entry name" value="Nucleoside_phosphorylase_d"/>
</dbReference>
<dbReference type="InterPro" id="IPR002110">
    <property type="entry name" value="Ankyrin_rpt"/>
</dbReference>
<dbReference type="GeneID" id="28859250"/>
<feature type="compositionally biased region" description="Pro residues" evidence="3">
    <location>
        <begin position="389"/>
        <end position="398"/>
    </location>
</feature>
<evidence type="ECO:0000313" key="7">
    <source>
        <dbReference type="Proteomes" id="UP000092177"/>
    </source>
</evidence>
<evidence type="ECO:0000259" key="4">
    <source>
        <dbReference type="Pfam" id="PF01048"/>
    </source>
</evidence>
<dbReference type="PANTHER" id="PTHR46082:SF11">
    <property type="entry name" value="AAA+ ATPASE DOMAIN-CONTAINING PROTEIN-RELATED"/>
    <property type="match status" value="1"/>
</dbReference>
<dbReference type="PANTHER" id="PTHR46082">
    <property type="entry name" value="ATP/GTP-BINDING PROTEIN-RELATED"/>
    <property type="match status" value="1"/>
</dbReference>
<feature type="repeat" description="ANK" evidence="2">
    <location>
        <begin position="1209"/>
        <end position="1241"/>
    </location>
</feature>
<name>A0A1B7YSW5_COLHI</name>
<proteinExistence type="predicted"/>
<dbReference type="VEuPathDB" id="FungiDB:CH63R_00168"/>
<evidence type="ECO:0000313" key="6">
    <source>
        <dbReference type="EMBL" id="OBR14988.1"/>
    </source>
</evidence>
<dbReference type="SUPFAM" id="SSF48403">
    <property type="entry name" value="Ankyrin repeat"/>
    <property type="match status" value="2"/>
</dbReference>
<dbReference type="OrthoDB" id="20872at2759"/>
<feature type="region of interest" description="Disordered" evidence="3">
    <location>
        <begin position="15"/>
        <end position="53"/>
    </location>
</feature>
<sequence>MSGYHHHYNEDGFNPQFGAVRSHSQNKRTSDIVSNDNECTKGLPKRPRLAGAASGQPDCAVVKLSHEAYTVGWVCALPLEMAAAKAMLDDTHQPLAMNPNDSNVYTFGRVGPHNVVIACLPSGQYGTNSAAVVANNIRWSFPSIHIGLMVGIGGGVPGKVDVRLGDVVVSNPTGGSSGVIQYDFGKAVHDGRFEHTGTLNKPPQSVLTAVSELRAIHETRPNQIPAILADMEMRNPYMSEYLYRSTDEDRLFQAFYEHVAGDTCDDCDISKLVERKPRSATHVPKIHYGIIASGNQVMKHAQTRDRLANELGLICFEMEAAGLMDNFPCLVVRGICDYSDSHKAKRWQRYAAATAAAYAKELLYAITPHEDHSLTTQTVVAPGTHTVPSPQPPPPPPPPEHRKILLDSLKFDQIDKRQANIKNAHAKTCEWLTQHPDYTAWIDRQKYSQHHGFLWIKGKPGAGKSTLMKFAFSRAKKRKGKGASLISFFFNARGEGLEKSTLGMYRSLLHQLLGTMPELQTLLEDPGLTSWTQPGFSAWDLGQLKTLFRNAVRRLGQRQLTCFIDALDECDDNEVSDMVKCFEDLGQYAVQNNIRFYVCFSSRHYPYIDILYGQKLILESQVGHEKDLADYVRSELRAGSGPKSDEVITEILQKASGVFMWVVLVVDILNKEYGKGRLFAVKKRLKEIPSELSKLFQDILTRDQEDMGDLLLCIQLLLYSQRPLKREEYYFAVVSGLEPDTLGEWDLEDITHEFMDRLIVSSSKGLAETTRSDDRTVQFIHESVRDFLLKDNGLRDLWPDMGDNFEGRSHDRLKGCCHTYLTQINILAYLPEDKFLLGISRGDADLSRGKVTERFPFLEYATNQVLYHADAAAAHGISQSEFFEDFVVDDWIQMNNLFVRAKVRRHKPASTGLLYIAAAKGLTGLVVTSLRCNPDADIVGGRYKYPLLAAMSEGHEATANALLDVIADKPRQNEVGSSSGYAISPSLDCKDENGRTALYYAAQNKQIGIGQRLLELGASPEFHSKNAETSPLVQAAAKDNEAFLRLILDKRTKFRINPTTRAGSLSALTPSSEDQAEEKRLPELDEKKLPSSENESQAPMPATSKPCDEDISWALIAAAKTGNEGIARLLLDSGADVHAIDRHGSTPMEVACEWGKEAVAQLLLDAGADVHRKDRSGWTPIHHAAWYGNAATVQLLIENGADIESAAQDGKTPLHLAGRSGKLAVAEALLKARANLHAVDKEGATPLHEACEHHLETASFLIEAGADVQAVDHSGKTPLFHAALESEMACLDILLSHGAHINQTDNRGRTPLFEAIHRNSDAFKKFLDKKPDITITDYSSQTALFGLQNWNGHNANLLFKAGVDVSQKNNKGQTFLHGICSRNYSPVGKFCVFLPLVFEQGFDVNAQDYAGRTPLLDAVKAGNMDWVPFLSKHGADLNAADNQGWTPLSTAINLERSWCLKSVKSLLESGADARKAGPNGEGLLDMAVRLGKDDLLGPLKAAIEKKGISLNDIVQRVRAAM</sequence>
<dbReference type="Pfam" id="PF01048">
    <property type="entry name" value="PNP_UDP_1"/>
    <property type="match status" value="1"/>
</dbReference>
<dbReference type="Pfam" id="PF12796">
    <property type="entry name" value="Ank_2"/>
    <property type="match status" value="3"/>
</dbReference>
<dbReference type="SUPFAM" id="SSF52540">
    <property type="entry name" value="P-loop containing nucleoside triphosphate hydrolases"/>
    <property type="match status" value="1"/>
</dbReference>
<feature type="repeat" description="ANK" evidence="2">
    <location>
        <begin position="1274"/>
        <end position="1306"/>
    </location>
</feature>
<feature type="domain" description="Nucleoside phosphorylase" evidence="4">
    <location>
        <begin position="71"/>
        <end position="354"/>
    </location>
</feature>
<feature type="repeat" description="ANK" evidence="2">
    <location>
        <begin position="993"/>
        <end position="1025"/>
    </location>
</feature>
<protein>
    <submittedName>
        <fullName evidence="6">Pfs domain-containing protein</fullName>
    </submittedName>
</protein>
<dbReference type="InterPro" id="IPR053137">
    <property type="entry name" value="NLR-like"/>
</dbReference>
<dbReference type="Gene3D" id="1.25.40.20">
    <property type="entry name" value="Ankyrin repeat-containing domain"/>
    <property type="match status" value="4"/>
</dbReference>
<dbReference type="Gene3D" id="3.40.50.300">
    <property type="entry name" value="P-loop containing nucleotide triphosphate hydrolases"/>
    <property type="match status" value="1"/>
</dbReference>
<keyword evidence="7" id="KW-1185">Reference proteome</keyword>
<feature type="region of interest" description="Disordered" evidence="3">
    <location>
        <begin position="381"/>
        <end position="400"/>
    </location>
</feature>
<gene>
    <name evidence="6" type="ORF">CH63R_00168</name>
</gene>
<dbReference type="PROSITE" id="PS50088">
    <property type="entry name" value="ANK_REPEAT"/>
    <property type="match status" value="7"/>
</dbReference>
<feature type="repeat" description="ANK" evidence="2">
    <location>
        <begin position="1176"/>
        <end position="1208"/>
    </location>
</feature>
<feature type="compositionally biased region" description="Basic and acidic residues" evidence="3">
    <location>
        <begin position="1077"/>
        <end position="1090"/>
    </location>
</feature>
<keyword evidence="1" id="KW-0677">Repeat</keyword>
<feature type="domain" description="Nephrocystin 3-like N-terminal" evidence="5">
    <location>
        <begin position="428"/>
        <end position="603"/>
    </location>
</feature>
<dbReference type="GO" id="GO:0003824">
    <property type="term" value="F:catalytic activity"/>
    <property type="evidence" value="ECO:0007669"/>
    <property type="project" value="InterPro"/>
</dbReference>
<dbReference type="RefSeq" id="XP_018163505.1">
    <property type="nucleotide sequence ID" value="XM_018295143.1"/>
</dbReference>
<feature type="repeat" description="ANK" evidence="2">
    <location>
        <begin position="1410"/>
        <end position="1442"/>
    </location>
</feature>
<dbReference type="Pfam" id="PF13857">
    <property type="entry name" value="Ank_5"/>
    <property type="match status" value="1"/>
</dbReference>
<feature type="region of interest" description="Disordered" evidence="3">
    <location>
        <begin position="1062"/>
        <end position="1106"/>
    </location>
</feature>
<dbReference type="EMBL" id="LTAN01000001">
    <property type="protein sequence ID" value="OBR14988.1"/>
    <property type="molecule type" value="Genomic_DNA"/>
</dbReference>
<dbReference type="InterPro" id="IPR056884">
    <property type="entry name" value="NPHP3-like_N"/>
</dbReference>
<evidence type="ECO:0000256" key="3">
    <source>
        <dbReference type="SAM" id="MobiDB-lite"/>
    </source>
</evidence>
<feature type="repeat" description="ANK" evidence="2">
    <location>
        <begin position="1114"/>
        <end position="1142"/>
    </location>
</feature>
<dbReference type="InterPro" id="IPR036770">
    <property type="entry name" value="Ankyrin_rpt-contain_sf"/>
</dbReference>
<keyword evidence="2" id="KW-0040">ANK repeat</keyword>
<dbReference type="SMART" id="SM00248">
    <property type="entry name" value="ANK"/>
    <property type="match status" value="12"/>
</dbReference>
<dbReference type="PROSITE" id="PS50297">
    <property type="entry name" value="ANK_REP_REGION"/>
    <property type="match status" value="6"/>
</dbReference>
<dbReference type="InterPro" id="IPR027417">
    <property type="entry name" value="P-loop_NTPase"/>
</dbReference>
<comment type="caution">
    <text evidence="6">The sequence shown here is derived from an EMBL/GenBank/DDBJ whole genome shotgun (WGS) entry which is preliminary data.</text>
</comment>
<dbReference type="GO" id="GO:0009116">
    <property type="term" value="P:nucleoside metabolic process"/>
    <property type="evidence" value="ECO:0007669"/>
    <property type="project" value="InterPro"/>
</dbReference>
<dbReference type="Pfam" id="PF24883">
    <property type="entry name" value="NPHP3_N"/>
    <property type="match status" value="1"/>
</dbReference>
<organism evidence="6 7">
    <name type="scientific">Colletotrichum higginsianum (strain IMI 349063)</name>
    <name type="common">Crucifer anthracnose fungus</name>
    <dbReference type="NCBI Taxonomy" id="759273"/>
    <lineage>
        <taxon>Eukaryota</taxon>
        <taxon>Fungi</taxon>
        <taxon>Dikarya</taxon>
        <taxon>Ascomycota</taxon>
        <taxon>Pezizomycotina</taxon>
        <taxon>Sordariomycetes</taxon>
        <taxon>Hypocreomycetidae</taxon>
        <taxon>Glomerellales</taxon>
        <taxon>Glomerellaceae</taxon>
        <taxon>Colletotrichum</taxon>
        <taxon>Colletotrichum destructivum species complex</taxon>
    </lineage>
</organism>
<dbReference type="Pfam" id="PF00023">
    <property type="entry name" value="Ank"/>
    <property type="match status" value="1"/>
</dbReference>
<evidence type="ECO:0000256" key="1">
    <source>
        <dbReference type="ARBA" id="ARBA00022737"/>
    </source>
</evidence>
<accession>A0A1B7YSW5</accession>
<feature type="repeat" description="ANK" evidence="2">
    <location>
        <begin position="1143"/>
        <end position="1175"/>
    </location>
</feature>
<dbReference type="Proteomes" id="UP000092177">
    <property type="component" value="Chromosome 1"/>
</dbReference>
<dbReference type="PRINTS" id="PR01415">
    <property type="entry name" value="ANKYRIN"/>
</dbReference>
<feature type="compositionally biased region" description="Polar residues" evidence="3">
    <location>
        <begin position="1062"/>
        <end position="1073"/>
    </location>
</feature>
<dbReference type="KEGG" id="chig:CH63R_00168"/>